<comment type="similarity">
    <text evidence="5">Belongs to the peptidase M24A family. Methionine aminopeptidase type 1 subfamily.</text>
</comment>
<comment type="function">
    <text evidence="6">Cotranslationally removes the N-terminal methionine from nascent proteins. The N-terminal methionine is often cleaved when the second residue in the primary sequence is small and uncharged (Met-Ala-, Cys, Gly, Pro, Ser, Thr, or Val).</text>
</comment>
<dbReference type="Proteomes" id="UP000028837">
    <property type="component" value="Unassembled WGS sequence"/>
</dbReference>
<evidence type="ECO:0000256" key="2">
    <source>
        <dbReference type="ARBA" id="ARBA00022670"/>
    </source>
</evidence>
<feature type="binding site" evidence="5">
    <location>
        <position position="603"/>
    </location>
    <ligand>
        <name>a divalent metal cation</name>
        <dbReference type="ChEBI" id="CHEBI:60240"/>
        <label>2</label>
        <note>catalytic</note>
    </ligand>
</feature>
<dbReference type="GO" id="GO:0070006">
    <property type="term" value="F:metalloaminopeptidase activity"/>
    <property type="evidence" value="ECO:0007669"/>
    <property type="project" value="UniProtKB-UniRule"/>
</dbReference>
<dbReference type="Pfam" id="PF00557">
    <property type="entry name" value="Peptidase_M24"/>
    <property type="match status" value="1"/>
</dbReference>
<keyword evidence="4 5" id="KW-0378">Hydrolase</keyword>
<dbReference type="GO" id="GO:0046872">
    <property type="term" value="F:metal ion binding"/>
    <property type="evidence" value="ECO:0007669"/>
    <property type="project" value="UniProtKB-UniRule"/>
</dbReference>
<feature type="binding site" evidence="5">
    <location>
        <position position="666"/>
    </location>
    <ligand>
        <name>a divalent metal cation</name>
        <dbReference type="ChEBI" id="CHEBI:60240"/>
        <label>2</label>
        <note>catalytic</note>
    </ligand>
</feature>
<protein>
    <recommendedName>
        <fullName evidence="6">Methionine aminopeptidase</fullName>
        <ecNumber evidence="6">3.4.11.18</ecNumber>
    </recommendedName>
</protein>
<reference evidence="10 11" key="1">
    <citation type="submission" date="2014-02" db="EMBL/GenBank/DDBJ databases">
        <authorList>
            <person name="Sibley D."/>
            <person name="Venepally P."/>
            <person name="Karamycheva S."/>
            <person name="Hadjithomas M."/>
            <person name="Khan A."/>
            <person name="Brunk B."/>
            <person name="Roos D."/>
            <person name="Caler E."/>
            <person name="Lorenzi H."/>
        </authorList>
    </citation>
    <scope>NUCLEOTIDE SEQUENCE [LARGE SCALE GENOMIC DNA]</scope>
    <source>
        <strain evidence="10 11">GAB2-2007-GAL-DOM2</strain>
    </source>
</reference>
<feature type="compositionally biased region" description="Polar residues" evidence="7">
    <location>
        <begin position="50"/>
        <end position="64"/>
    </location>
</feature>
<dbReference type="GO" id="GO:0004239">
    <property type="term" value="F:initiator methionyl aminopeptidase activity"/>
    <property type="evidence" value="ECO:0007669"/>
    <property type="project" value="UniProtKB-UniRule"/>
</dbReference>
<evidence type="ECO:0000256" key="4">
    <source>
        <dbReference type="ARBA" id="ARBA00022801"/>
    </source>
</evidence>
<feature type="binding site" evidence="5">
    <location>
        <position position="537"/>
    </location>
    <ligand>
        <name>a divalent metal cation</name>
        <dbReference type="ChEBI" id="CHEBI:60240"/>
        <label>2</label>
        <note>catalytic</note>
    </ligand>
</feature>
<feature type="transmembrane region" description="Helical" evidence="8">
    <location>
        <begin position="97"/>
        <end position="115"/>
    </location>
</feature>
<feature type="binding site" evidence="5">
    <location>
        <position position="537"/>
    </location>
    <ligand>
        <name>a divalent metal cation</name>
        <dbReference type="ChEBI" id="CHEBI:60240"/>
        <label>1</label>
    </ligand>
</feature>
<keyword evidence="3 5" id="KW-0479">Metal-binding</keyword>
<dbReference type="OrthoDB" id="3209743at2759"/>
<dbReference type="Gene3D" id="3.90.230.10">
    <property type="entry name" value="Creatinase/methionine aminopeptidase superfamily"/>
    <property type="match status" value="1"/>
</dbReference>
<dbReference type="PRINTS" id="PR00599">
    <property type="entry name" value="MAPEPTIDASE"/>
</dbReference>
<dbReference type="VEuPathDB" id="ToxoDB:TGDOM2_211330"/>
<dbReference type="AlphaFoldDB" id="A0A086JEU3"/>
<dbReference type="NCBIfam" id="TIGR00500">
    <property type="entry name" value="met_pdase_I"/>
    <property type="match status" value="1"/>
</dbReference>
<evidence type="ECO:0000256" key="5">
    <source>
        <dbReference type="HAMAP-Rule" id="MF_03174"/>
    </source>
</evidence>
<feature type="binding site" evidence="5">
    <location>
        <position position="610"/>
    </location>
    <ligand>
        <name>substrate</name>
    </ligand>
</feature>
<keyword evidence="8" id="KW-1133">Transmembrane helix</keyword>
<keyword evidence="1 5" id="KW-0031">Aminopeptidase</keyword>
<feature type="binding site" evidence="5">
    <location>
        <position position="666"/>
    </location>
    <ligand>
        <name>a divalent metal cation</name>
        <dbReference type="ChEBI" id="CHEBI:60240"/>
        <label>1</label>
    </ligand>
</feature>
<comment type="catalytic activity">
    <reaction evidence="5 6">
        <text>Release of N-terminal amino acids, preferentially methionine, from peptides and arylamides.</text>
        <dbReference type="EC" id="3.4.11.18"/>
    </reaction>
</comment>
<evidence type="ECO:0000256" key="1">
    <source>
        <dbReference type="ARBA" id="ARBA00022438"/>
    </source>
</evidence>
<sequence length="697" mass="76372">METEGLDEGEMEDGMLLERNDKDPSRVFRRTLPQEKAAIRKLSLVGNTVSVTPGQCRPNSSGSVTGAKPLGDKRNNLRLGGPRREAEKGKTWRRKHAVLAFLILLFMFQTPYYLASHGLPLDADKRRWASMSALANAPAHSSSLHARFSSERLSPLASVCASLDRRRSRADFHRQSLSKTGKAPKNKAEPAWCLLSPWTSLASYGNPIRQSHKMRGKKRDSGLEFSSWSSAFSRGSVDSFSPSRSSGTTSRSSCRCRRGSILLLRPVSAAFSPGFAFQFLPLTACDGVSPASQARLPSSVLRASSPAAPSHSSGPSSFFASSWRRPSLFPRSFSALCSSPDVSSDNASSSTDLSFPVLRRIVPGRVSPSLSVGAGIVKPHYAEEDDGRAKAKREAMLSAELQLRRCEGDEMKARLARFHPVAEREMEWIKPQAEVEGVRRACEVTREVLQVAVDFVKGVCAQSSAPLTTEDIDRVVHEETMKRGAYPSPLRYCNFPKSVCTSTNEIVCHGIPDDRPLQRGSICSIDVSCFLDGFHGDCARTVPIGGFESLSPPLRRLLVSAREATLEGIRVCAPGRRLSVIGDAIEEFLTRRGYSTIHDFCGHGIGRNFHEEPFVLHASNNMPGRMLPGMCFTIEPVVCMGGTDYTTWPDKWTIATTDGKPTAQFEHTVLITDTGVEVLTDCPDGETDMLELAKEVF</sequence>
<dbReference type="HAMAP" id="MF_01974">
    <property type="entry name" value="MetAP_1"/>
    <property type="match status" value="1"/>
</dbReference>
<accession>A0A086JEU3</accession>
<dbReference type="EC" id="3.4.11.18" evidence="6"/>
<evidence type="ECO:0000313" key="10">
    <source>
        <dbReference type="EMBL" id="KFG30661.1"/>
    </source>
</evidence>
<evidence type="ECO:0000313" key="11">
    <source>
        <dbReference type="Proteomes" id="UP000028837"/>
    </source>
</evidence>
<dbReference type="CDD" id="cd01086">
    <property type="entry name" value="MetAP1"/>
    <property type="match status" value="1"/>
</dbReference>
<gene>
    <name evidence="10" type="ORF">TGDOM2_211330</name>
</gene>
<evidence type="ECO:0000256" key="6">
    <source>
        <dbReference type="RuleBase" id="RU003653"/>
    </source>
</evidence>
<dbReference type="InterPro" id="IPR002467">
    <property type="entry name" value="Pept_M24A_MAP1"/>
</dbReference>
<feature type="domain" description="Peptidase M24" evidence="9">
    <location>
        <begin position="437"/>
        <end position="673"/>
    </location>
</feature>
<dbReference type="InterPro" id="IPR036005">
    <property type="entry name" value="Creatinase/aminopeptidase-like"/>
</dbReference>
<feature type="compositionally biased region" description="Basic and acidic residues" evidence="7">
    <location>
        <begin position="16"/>
        <end position="25"/>
    </location>
</feature>
<dbReference type="PANTHER" id="PTHR43330:SF8">
    <property type="entry name" value="METHIONINE AMINOPEPTIDASE 1D, MITOCHONDRIAL"/>
    <property type="match status" value="1"/>
</dbReference>
<feature type="region of interest" description="Disordered" evidence="7">
    <location>
        <begin position="233"/>
        <end position="253"/>
    </location>
</feature>
<organism evidence="10 11">
    <name type="scientific">Toxoplasma gondii GAB2-2007-GAL-DOM2</name>
    <dbReference type="NCBI Taxonomy" id="1130820"/>
    <lineage>
        <taxon>Eukaryota</taxon>
        <taxon>Sar</taxon>
        <taxon>Alveolata</taxon>
        <taxon>Apicomplexa</taxon>
        <taxon>Conoidasida</taxon>
        <taxon>Coccidia</taxon>
        <taxon>Eucoccidiorida</taxon>
        <taxon>Eimeriorina</taxon>
        <taxon>Sarcocystidae</taxon>
        <taxon>Toxoplasma</taxon>
    </lineage>
</organism>
<feature type="binding site" evidence="5">
    <location>
        <position position="509"/>
    </location>
    <ligand>
        <name>substrate</name>
    </ligand>
</feature>
<proteinExistence type="inferred from homology"/>
<evidence type="ECO:0000256" key="7">
    <source>
        <dbReference type="SAM" id="MobiDB-lite"/>
    </source>
</evidence>
<dbReference type="PANTHER" id="PTHR43330">
    <property type="entry name" value="METHIONINE AMINOPEPTIDASE"/>
    <property type="match status" value="1"/>
</dbReference>
<feature type="binding site" evidence="5">
    <location>
        <position position="526"/>
    </location>
    <ligand>
        <name>a divalent metal cation</name>
        <dbReference type="ChEBI" id="CHEBI:60240"/>
        <label>1</label>
    </ligand>
</feature>
<evidence type="ECO:0000259" key="9">
    <source>
        <dbReference type="Pfam" id="PF00557"/>
    </source>
</evidence>
<dbReference type="InterPro" id="IPR000994">
    <property type="entry name" value="Pept_M24"/>
</dbReference>
<keyword evidence="8" id="KW-0472">Membrane</keyword>
<keyword evidence="8" id="KW-0812">Transmembrane</keyword>
<evidence type="ECO:0000256" key="3">
    <source>
        <dbReference type="ARBA" id="ARBA00022723"/>
    </source>
</evidence>
<name>A0A086JEU3_TOXGO</name>
<evidence type="ECO:0000256" key="8">
    <source>
        <dbReference type="SAM" id="Phobius"/>
    </source>
</evidence>
<dbReference type="SUPFAM" id="SSF55920">
    <property type="entry name" value="Creatinase/aminopeptidase"/>
    <property type="match status" value="1"/>
</dbReference>
<feature type="binding site" evidence="5">
    <location>
        <position position="635"/>
    </location>
    <ligand>
        <name>a divalent metal cation</name>
        <dbReference type="ChEBI" id="CHEBI:60240"/>
        <label>2</label>
        <note>catalytic</note>
    </ligand>
</feature>
<feature type="compositionally biased region" description="Acidic residues" evidence="7">
    <location>
        <begin position="1"/>
        <end position="15"/>
    </location>
</feature>
<dbReference type="GO" id="GO:0006508">
    <property type="term" value="P:proteolysis"/>
    <property type="evidence" value="ECO:0007669"/>
    <property type="project" value="UniProtKB-KW"/>
</dbReference>
<keyword evidence="2 5" id="KW-0645">Protease</keyword>
<comment type="cofactor">
    <cofactor evidence="5">
        <name>Co(2+)</name>
        <dbReference type="ChEBI" id="CHEBI:48828"/>
    </cofactor>
    <cofactor evidence="5">
        <name>Zn(2+)</name>
        <dbReference type="ChEBI" id="CHEBI:29105"/>
    </cofactor>
    <cofactor evidence="5">
        <name>Mn(2+)</name>
        <dbReference type="ChEBI" id="CHEBI:29035"/>
    </cofactor>
    <cofactor evidence="5">
        <name>Fe(2+)</name>
        <dbReference type="ChEBI" id="CHEBI:29033"/>
    </cofactor>
    <text evidence="5">Binds 2 divalent metal cations per subunit. Has a high-affinity and a low affinity metal-binding site. The true nature of the physiological cofactor is under debate. The enzyme is active with cobalt, zinc, manganese or divalent iron ions. Most likely, methionine aminopeptidases function as mononuclear Fe(2+)-metalloproteases under physiological conditions, and the catalytically relevant metal-binding site has been assigned to the histidine-containing high-affinity site.</text>
</comment>
<feature type="region of interest" description="Disordered" evidence="7">
    <location>
        <begin position="50"/>
        <end position="90"/>
    </location>
</feature>
<comment type="caution">
    <text evidence="10">The sequence shown here is derived from an EMBL/GenBank/DDBJ whole genome shotgun (WGS) entry which is preliminary data.</text>
</comment>
<feature type="region of interest" description="Disordered" evidence="7">
    <location>
        <begin position="1"/>
        <end position="25"/>
    </location>
</feature>
<feature type="compositionally biased region" description="Low complexity" evidence="7">
    <location>
        <begin position="243"/>
        <end position="253"/>
    </location>
</feature>
<dbReference type="InterPro" id="IPR001714">
    <property type="entry name" value="Pept_M24_MAP"/>
</dbReference>
<dbReference type="EMBL" id="AHZU02001604">
    <property type="protein sequence ID" value="KFG30661.1"/>
    <property type="molecule type" value="Genomic_DNA"/>
</dbReference>